<dbReference type="BioCyc" id="AURANTIMONAS:SI859A1_02200-MONOMER"/>
<feature type="domain" description="Polysaccharide export protein N-terminal" evidence="3">
    <location>
        <begin position="33"/>
        <end position="107"/>
    </location>
</feature>
<protein>
    <submittedName>
        <fullName evidence="5">Polysaccharide export protein</fullName>
    </submittedName>
</protein>
<comment type="caution">
    <text evidence="5">The sequence shown here is derived from an EMBL/GenBank/DDBJ whole genome shotgun (WGS) entry which is preliminary data.</text>
</comment>
<evidence type="ECO:0000256" key="2">
    <source>
        <dbReference type="SAM" id="SignalP"/>
    </source>
</evidence>
<dbReference type="HOGENOM" id="CLU_038343_5_0_5"/>
<dbReference type="RefSeq" id="WP_009210024.1">
    <property type="nucleotide sequence ID" value="NZ_BBWP01000042.1"/>
</dbReference>
<proteinExistence type="predicted"/>
<evidence type="ECO:0000313" key="6">
    <source>
        <dbReference type="Proteomes" id="UP000000321"/>
    </source>
</evidence>
<evidence type="ECO:0000313" key="5">
    <source>
        <dbReference type="EMBL" id="EAS51384.1"/>
    </source>
</evidence>
<name>Q1YMJ7_AURMS</name>
<dbReference type="Pfam" id="PF10531">
    <property type="entry name" value="SLBB"/>
    <property type="match status" value="1"/>
</dbReference>
<dbReference type="EMBL" id="AAPJ01000001">
    <property type="protein sequence ID" value="EAS51384.1"/>
    <property type="molecule type" value="Genomic_DNA"/>
</dbReference>
<dbReference type="PROSITE" id="PS51257">
    <property type="entry name" value="PROKAR_LIPOPROTEIN"/>
    <property type="match status" value="1"/>
</dbReference>
<dbReference type="PANTHER" id="PTHR33619:SF3">
    <property type="entry name" value="POLYSACCHARIDE EXPORT PROTEIN GFCE-RELATED"/>
    <property type="match status" value="1"/>
</dbReference>
<dbReference type="AlphaFoldDB" id="Q1YMJ7"/>
<dbReference type="Pfam" id="PF02563">
    <property type="entry name" value="Poly_export"/>
    <property type="match status" value="1"/>
</dbReference>
<dbReference type="InterPro" id="IPR003715">
    <property type="entry name" value="Poly_export_N"/>
</dbReference>
<evidence type="ECO:0000259" key="4">
    <source>
        <dbReference type="Pfam" id="PF10531"/>
    </source>
</evidence>
<accession>Q1YMJ7</accession>
<dbReference type="Proteomes" id="UP000000321">
    <property type="component" value="Unassembled WGS sequence"/>
</dbReference>
<gene>
    <name evidence="5" type="ORF">SI859A1_02200</name>
</gene>
<feature type="domain" description="Soluble ligand binding" evidence="4">
    <location>
        <begin position="113"/>
        <end position="159"/>
    </location>
</feature>
<dbReference type="OrthoDB" id="197007at2"/>
<feature type="signal peptide" evidence="2">
    <location>
        <begin position="1"/>
        <end position="17"/>
    </location>
</feature>
<feature type="chain" id="PRO_5004198076" evidence="2">
    <location>
        <begin position="18"/>
        <end position="186"/>
    </location>
</feature>
<keyword evidence="6" id="KW-1185">Reference proteome</keyword>
<organism evidence="5 6">
    <name type="scientific">Aurantimonas manganoxydans (strain ATCC BAA-1229 / DSM 21871 / SI85-9A1)</name>
    <dbReference type="NCBI Taxonomy" id="287752"/>
    <lineage>
        <taxon>Bacteria</taxon>
        <taxon>Pseudomonadati</taxon>
        <taxon>Pseudomonadota</taxon>
        <taxon>Alphaproteobacteria</taxon>
        <taxon>Hyphomicrobiales</taxon>
        <taxon>Aurantimonadaceae</taxon>
        <taxon>Aurantimonas</taxon>
    </lineage>
</organism>
<sequence>MKPRLAFILAIVISALAGCASYKPVSPAFHAALNQSYRLDSGDVLRVTVFEQAGLTNAYPVDKAGYVSFPLVGSVPARGRTTTQLEAEIANRLRDGYLNDPDVTVQVETYRPFFIMGEVATGGQYAYFPGMTVQKAIAVAGGFSPRAEQGTVDITRQVGKRILTGRVLVSDPILPGDTVYVRERWF</sequence>
<dbReference type="InterPro" id="IPR019554">
    <property type="entry name" value="Soluble_ligand-bd"/>
</dbReference>
<dbReference type="PANTHER" id="PTHR33619">
    <property type="entry name" value="POLYSACCHARIDE EXPORT PROTEIN GFCE-RELATED"/>
    <property type="match status" value="1"/>
</dbReference>
<evidence type="ECO:0000256" key="1">
    <source>
        <dbReference type="ARBA" id="ARBA00022729"/>
    </source>
</evidence>
<reference evidence="5 6" key="1">
    <citation type="journal article" date="2008" name="Appl. Environ. Microbiol.">
        <title>Genomic insights into Mn(II) oxidation by the marine alphaproteobacterium Aurantimonas sp. strain SI85-9A1.</title>
        <authorList>
            <person name="Dick G.J."/>
            <person name="Podell S."/>
            <person name="Johnson H.A."/>
            <person name="Rivera-Espinoza Y."/>
            <person name="Bernier-Latmani R."/>
            <person name="McCarthy J.K."/>
            <person name="Torpey J.W."/>
            <person name="Clement B.G."/>
            <person name="Gaasterland T."/>
            <person name="Tebo B.M."/>
        </authorList>
    </citation>
    <scope>NUCLEOTIDE SEQUENCE [LARGE SCALE GENOMIC DNA]</scope>
    <source>
        <strain evidence="5 6">SI85-9A1</strain>
    </source>
</reference>
<keyword evidence="1 2" id="KW-0732">Signal</keyword>
<dbReference type="GO" id="GO:0015159">
    <property type="term" value="F:polysaccharide transmembrane transporter activity"/>
    <property type="evidence" value="ECO:0007669"/>
    <property type="project" value="InterPro"/>
</dbReference>
<evidence type="ECO:0000259" key="3">
    <source>
        <dbReference type="Pfam" id="PF02563"/>
    </source>
</evidence>
<dbReference type="Gene3D" id="3.30.1950.10">
    <property type="entry name" value="wza like domain"/>
    <property type="match status" value="1"/>
</dbReference>
<dbReference type="InterPro" id="IPR049712">
    <property type="entry name" value="Poly_export"/>
</dbReference>